<organism evidence="2 3">
    <name type="scientific">Leishmania enriettii</name>
    <dbReference type="NCBI Taxonomy" id="5663"/>
    <lineage>
        <taxon>Eukaryota</taxon>
        <taxon>Discoba</taxon>
        <taxon>Euglenozoa</taxon>
        <taxon>Kinetoplastea</taxon>
        <taxon>Metakinetoplastina</taxon>
        <taxon>Trypanosomatida</taxon>
        <taxon>Trypanosomatidae</taxon>
        <taxon>Leishmaniinae</taxon>
        <taxon>Leishmania</taxon>
    </lineage>
</organism>
<evidence type="ECO:0000313" key="2">
    <source>
        <dbReference type="EMBL" id="KAG5476653.1"/>
    </source>
</evidence>
<dbReference type="EMBL" id="JAFHKP010000026">
    <property type="protein sequence ID" value="KAG5476653.1"/>
    <property type="molecule type" value="Genomic_DNA"/>
</dbReference>
<comment type="caution">
    <text evidence="2">The sequence shown here is derived from an EMBL/GenBank/DDBJ whole genome shotgun (WGS) entry which is preliminary data.</text>
</comment>
<evidence type="ECO:0000256" key="1">
    <source>
        <dbReference type="SAM" id="Phobius"/>
    </source>
</evidence>
<evidence type="ECO:0000313" key="3">
    <source>
        <dbReference type="Proteomes" id="UP000674179"/>
    </source>
</evidence>
<name>A0A836HH55_LEIEN</name>
<dbReference type="RefSeq" id="XP_067692119.1">
    <property type="nucleotide sequence ID" value="XM_067835553.1"/>
</dbReference>
<gene>
    <name evidence="2" type="ORF">CUR178_03826</name>
</gene>
<keyword evidence="3" id="KW-1185">Reference proteome</keyword>
<reference evidence="2 3" key="1">
    <citation type="submission" date="2021-02" db="EMBL/GenBank/DDBJ databases">
        <title>Leishmania (Mundinia) enrietti genome sequencing and assembly.</title>
        <authorList>
            <person name="Almutairi H."/>
            <person name="Gatherer D."/>
        </authorList>
    </citation>
    <scope>NUCLEOTIDE SEQUENCE [LARGE SCALE GENOMIC DNA]</scope>
    <source>
        <strain evidence="2">CUR178</strain>
    </source>
</reference>
<keyword evidence="1" id="KW-0472">Membrane</keyword>
<protein>
    <submittedName>
        <fullName evidence="2">Uncharacterized protein</fullName>
    </submittedName>
</protein>
<dbReference type="AlphaFoldDB" id="A0A836HH55"/>
<dbReference type="OrthoDB" id="257794at2759"/>
<keyword evidence="1" id="KW-0812">Transmembrane</keyword>
<proteinExistence type="predicted"/>
<dbReference type="KEGG" id="lenr:94171063"/>
<keyword evidence="1" id="KW-1133">Transmembrane helix</keyword>
<feature type="transmembrane region" description="Helical" evidence="1">
    <location>
        <begin position="20"/>
        <end position="38"/>
    </location>
</feature>
<dbReference type="Proteomes" id="UP000674179">
    <property type="component" value="Chromosome 26"/>
</dbReference>
<dbReference type="GeneID" id="94171063"/>
<accession>A0A836HH55</accession>
<sequence>MHDVRCPDGPSSERNSTPFIMFEVFCACTLAVSTFFVYRLRRQAESRVQQRYDRLDRFEGGTGVCNVPANRALRSDSGADFS</sequence>